<dbReference type="Proteomes" id="UP001217089">
    <property type="component" value="Unassembled WGS sequence"/>
</dbReference>
<proteinExistence type="predicted"/>
<evidence type="ECO:0000313" key="1">
    <source>
        <dbReference type="EMBL" id="KAJ8297492.1"/>
    </source>
</evidence>
<sequence>MDFMRLSYNMGFKGIFLLKSVFSLKNSTSENVTIFTQVEIPIPTDRKLPDPFTGRDSHSYIPIFVKCIQLATLAFSL</sequence>
<accession>A0ABQ9E1Q9</accession>
<keyword evidence="2" id="KW-1185">Reference proteome</keyword>
<organism evidence="1 2">
    <name type="scientific">Tegillarca granosa</name>
    <name type="common">Malaysian cockle</name>
    <name type="synonym">Anadara granosa</name>
    <dbReference type="NCBI Taxonomy" id="220873"/>
    <lineage>
        <taxon>Eukaryota</taxon>
        <taxon>Metazoa</taxon>
        <taxon>Spiralia</taxon>
        <taxon>Lophotrochozoa</taxon>
        <taxon>Mollusca</taxon>
        <taxon>Bivalvia</taxon>
        <taxon>Autobranchia</taxon>
        <taxon>Pteriomorphia</taxon>
        <taxon>Arcoida</taxon>
        <taxon>Arcoidea</taxon>
        <taxon>Arcidae</taxon>
        <taxon>Tegillarca</taxon>
    </lineage>
</organism>
<comment type="caution">
    <text evidence="1">The sequence shown here is derived from an EMBL/GenBank/DDBJ whole genome shotgun (WGS) entry which is preliminary data.</text>
</comment>
<gene>
    <name evidence="1" type="ORF">KUTeg_024023</name>
</gene>
<dbReference type="EMBL" id="JARBDR010000923">
    <property type="protein sequence ID" value="KAJ8297492.1"/>
    <property type="molecule type" value="Genomic_DNA"/>
</dbReference>
<name>A0ABQ9E1Q9_TEGGR</name>
<evidence type="ECO:0000313" key="2">
    <source>
        <dbReference type="Proteomes" id="UP001217089"/>
    </source>
</evidence>
<reference evidence="1 2" key="1">
    <citation type="submission" date="2022-12" db="EMBL/GenBank/DDBJ databases">
        <title>Chromosome-level genome of Tegillarca granosa.</title>
        <authorList>
            <person name="Kim J."/>
        </authorList>
    </citation>
    <scope>NUCLEOTIDE SEQUENCE [LARGE SCALE GENOMIC DNA]</scope>
    <source>
        <strain evidence="1">Teg-2019</strain>
        <tissue evidence="1">Adductor muscle</tissue>
    </source>
</reference>
<protein>
    <submittedName>
        <fullName evidence="1">Uncharacterized protein</fullName>
    </submittedName>
</protein>